<dbReference type="EMBL" id="BJFL01000003">
    <property type="protein sequence ID" value="GDY29232.1"/>
    <property type="molecule type" value="Genomic_DNA"/>
</dbReference>
<feature type="transmembrane region" description="Helical" evidence="1">
    <location>
        <begin position="241"/>
        <end position="261"/>
    </location>
</feature>
<evidence type="ECO:0000256" key="1">
    <source>
        <dbReference type="SAM" id="Phobius"/>
    </source>
</evidence>
<dbReference type="InterPro" id="IPR007404">
    <property type="entry name" value="YdjM-like"/>
</dbReference>
<feature type="transmembrane region" description="Helical" evidence="1">
    <location>
        <begin position="158"/>
        <end position="176"/>
    </location>
</feature>
<dbReference type="Pfam" id="PF04307">
    <property type="entry name" value="YdjM"/>
    <property type="match status" value="2"/>
</dbReference>
<keyword evidence="1" id="KW-0472">Membrane</keyword>
<evidence type="ECO:0000313" key="2">
    <source>
        <dbReference type="EMBL" id="GDY29232.1"/>
    </source>
</evidence>
<feature type="transmembrane region" description="Helical" evidence="1">
    <location>
        <begin position="106"/>
        <end position="125"/>
    </location>
</feature>
<dbReference type="AlphaFoldDB" id="A0A4D4J2A1"/>
<dbReference type="PANTHER" id="PTHR35531">
    <property type="entry name" value="INNER MEMBRANE PROTEIN YBCI-RELATED"/>
    <property type="match status" value="1"/>
</dbReference>
<feature type="transmembrane region" description="Helical" evidence="1">
    <location>
        <begin position="131"/>
        <end position="149"/>
    </location>
</feature>
<protein>
    <submittedName>
        <fullName evidence="2">Membrane protein</fullName>
    </submittedName>
</protein>
<keyword evidence="3" id="KW-1185">Reference proteome</keyword>
<gene>
    <name evidence="2" type="ORF">GTS_08650</name>
</gene>
<dbReference type="RefSeq" id="WP_137812429.1">
    <property type="nucleotide sequence ID" value="NZ_BJFL01000003.1"/>
</dbReference>
<proteinExistence type="predicted"/>
<accession>A0A4D4J2A1</accession>
<dbReference type="OrthoDB" id="3425909at2"/>
<evidence type="ECO:0000313" key="3">
    <source>
        <dbReference type="Proteomes" id="UP000298860"/>
    </source>
</evidence>
<keyword evidence="1" id="KW-1133">Transmembrane helix</keyword>
<sequence>MATGPTHAMSGLLAWSGVCLAGVSGTASGAVGHAGLPLSVQTWAVGAALATGAALLPDIDHPESTIARTFGAVSEVASRGMHTLSHAVYRATRTRKDANRHGGHRGLTHTLVFGFFAGLATIAVINANQRWALPALLFVFCGLAVRGLLHEWTPRGDALAVTLVTAGLTWVCWRWLTPLAPGQAEWCGIAVITGCVAHYLGDAITEQGCPMLWPLPVLGKTWFPVAPPKALRMRTGGSVELMVVLPGLSLLAVWLTAATLHRLGMLPWLDRFSLLPT</sequence>
<organism evidence="2 3">
    <name type="scientific">Gandjariella thermophila</name>
    <dbReference type="NCBI Taxonomy" id="1931992"/>
    <lineage>
        <taxon>Bacteria</taxon>
        <taxon>Bacillati</taxon>
        <taxon>Actinomycetota</taxon>
        <taxon>Actinomycetes</taxon>
        <taxon>Pseudonocardiales</taxon>
        <taxon>Pseudonocardiaceae</taxon>
        <taxon>Gandjariella</taxon>
    </lineage>
</organism>
<reference evidence="3" key="1">
    <citation type="submission" date="2019-04" db="EMBL/GenBank/DDBJ databases">
        <title>Draft genome sequence of Pseudonocardiaceae bacterium SL3-2-4.</title>
        <authorList>
            <person name="Ningsih F."/>
            <person name="Yokota A."/>
            <person name="Sakai Y."/>
            <person name="Nanatani K."/>
            <person name="Yabe S."/>
            <person name="Oetari A."/>
            <person name="Sjamsuridzal W."/>
        </authorList>
    </citation>
    <scope>NUCLEOTIDE SEQUENCE [LARGE SCALE GENOMIC DNA]</scope>
    <source>
        <strain evidence="3">SL3-2-4</strain>
    </source>
</reference>
<name>A0A4D4J2A1_9PSEU</name>
<dbReference type="PANTHER" id="PTHR35531:SF1">
    <property type="entry name" value="INNER MEMBRANE PROTEIN YBCI-RELATED"/>
    <property type="match status" value="1"/>
</dbReference>
<dbReference type="Proteomes" id="UP000298860">
    <property type="component" value="Unassembled WGS sequence"/>
</dbReference>
<comment type="caution">
    <text evidence="2">The sequence shown here is derived from an EMBL/GenBank/DDBJ whole genome shotgun (WGS) entry which is preliminary data.</text>
</comment>
<keyword evidence="1" id="KW-0812">Transmembrane</keyword>